<proteinExistence type="predicted"/>
<dbReference type="EMBL" id="JAACFV010000079">
    <property type="protein sequence ID" value="KAF7506852.1"/>
    <property type="molecule type" value="Genomic_DNA"/>
</dbReference>
<dbReference type="AlphaFoldDB" id="A0A8H7AFE5"/>
<organism evidence="1 2">
    <name type="scientific">Endocarpon pusillum</name>
    <dbReference type="NCBI Taxonomy" id="364733"/>
    <lineage>
        <taxon>Eukaryota</taxon>
        <taxon>Fungi</taxon>
        <taxon>Dikarya</taxon>
        <taxon>Ascomycota</taxon>
        <taxon>Pezizomycotina</taxon>
        <taxon>Eurotiomycetes</taxon>
        <taxon>Chaetothyriomycetidae</taxon>
        <taxon>Verrucariales</taxon>
        <taxon>Verrucariaceae</taxon>
        <taxon>Endocarpon</taxon>
    </lineage>
</organism>
<evidence type="ECO:0000313" key="2">
    <source>
        <dbReference type="Proteomes" id="UP000606974"/>
    </source>
</evidence>
<comment type="caution">
    <text evidence="1">The sequence shown here is derived from an EMBL/GenBank/DDBJ whole genome shotgun (WGS) entry which is preliminary data.</text>
</comment>
<accession>A0A8H7AFE5</accession>
<sequence length="100" mass="11101">MLFGYCIYIDEEIDEARMSFVWNTFGGACFDEGEVEELFVQMMEMSARGAWGEASRHADRHDQPGVNVLETRAVEGGGRAVCASDGDECKGAWGRSIQTR</sequence>
<dbReference type="Proteomes" id="UP000606974">
    <property type="component" value="Unassembled WGS sequence"/>
</dbReference>
<keyword evidence="2" id="KW-1185">Reference proteome</keyword>
<protein>
    <submittedName>
        <fullName evidence="1">Uncharacterized protein</fullName>
    </submittedName>
</protein>
<name>A0A8H7AFE5_9EURO</name>
<reference evidence="1" key="1">
    <citation type="submission" date="2020-02" db="EMBL/GenBank/DDBJ databases">
        <authorList>
            <person name="Palmer J.M."/>
        </authorList>
    </citation>
    <scope>NUCLEOTIDE SEQUENCE</scope>
    <source>
        <strain evidence="1">EPUS1.4</strain>
        <tissue evidence="1">Thallus</tissue>
    </source>
</reference>
<evidence type="ECO:0000313" key="1">
    <source>
        <dbReference type="EMBL" id="KAF7506852.1"/>
    </source>
</evidence>
<dbReference type="OrthoDB" id="5473743at2759"/>
<gene>
    <name evidence="1" type="ORF">GJ744_011198</name>
</gene>